<dbReference type="CDD" id="cd12797">
    <property type="entry name" value="M23_peptidase"/>
    <property type="match status" value="1"/>
</dbReference>
<organism evidence="2 3">
    <name type="scientific">Burkholderia ubonensis</name>
    <dbReference type="NCBI Taxonomy" id="101571"/>
    <lineage>
        <taxon>Bacteria</taxon>
        <taxon>Pseudomonadati</taxon>
        <taxon>Pseudomonadota</taxon>
        <taxon>Betaproteobacteria</taxon>
        <taxon>Burkholderiales</taxon>
        <taxon>Burkholderiaceae</taxon>
        <taxon>Burkholderia</taxon>
        <taxon>Burkholderia cepacia complex</taxon>
    </lineage>
</organism>
<dbReference type="EMBL" id="LPHD01000049">
    <property type="protein sequence ID" value="KWA84245.1"/>
    <property type="molecule type" value="Genomic_DNA"/>
</dbReference>
<protein>
    <recommendedName>
        <fullName evidence="1">M23ase beta-sheet core domain-containing protein</fullName>
    </recommendedName>
</protein>
<dbReference type="PANTHER" id="PTHR21666">
    <property type="entry name" value="PEPTIDASE-RELATED"/>
    <property type="match status" value="1"/>
</dbReference>
<dbReference type="Proteomes" id="UP000060630">
    <property type="component" value="Unassembled WGS sequence"/>
</dbReference>
<dbReference type="SUPFAM" id="SSF51261">
    <property type="entry name" value="Duplicated hybrid motif"/>
    <property type="match status" value="1"/>
</dbReference>
<dbReference type="PANTHER" id="PTHR21666:SF270">
    <property type="entry name" value="MUREIN HYDROLASE ACTIVATOR ENVC"/>
    <property type="match status" value="1"/>
</dbReference>
<dbReference type="InterPro" id="IPR011055">
    <property type="entry name" value="Dup_hybrid_motif"/>
</dbReference>
<dbReference type="InterPro" id="IPR016047">
    <property type="entry name" value="M23ase_b-sheet_dom"/>
</dbReference>
<evidence type="ECO:0000313" key="3">
    <source>
        <dbReference type="Proteomes" id="UP000060630"/>
    </source>
</evidence>
<dbReference type="InterPro" id="IPR050570">
    <property type="entry name" value="Cell_wall_metabolism_enzyme"/>
</dbReference>
<sequence>MAWCFPLPLDLVPTRDGDSFATMPEGSTGLPLAPHPGAFGVRRAHHTHEGVDLYAPHGTPVFAVEAGEVVAVKPFTGPHAGLPWWLDTWAVFVEGPSGVVVYGEIAPSVAEGDKVSAGHLLGTVSTVLAKDKGRPRAMLHLELHTPGSRIAPEWLEHDQRPAVLCDPTPHLLACTER</sequence>
<dbReference type="GO" id="GO:0004222">
    <property type="term" value="F:metalloendopeptidase activity"/>
    <property type="evidence" value="ECO:0007669"/>
    <property type="project" value="TreeGrafter"/>
</dbReference>
<name>A0A106QD43_9BURK</name>
<feature type="domain" description="M23ase beta-sheet core" evidence="1">
    <location>
        <begin position="47"/>
        <end position="152"/>
    </location>
</feature>
<accession>A0A106QD43</accession>
<gene>
    <name evidence="2" type="ORF">WL29_23070</name>
</gene>
<dbReference type="AlphaFoldDB" id="A0A106QD43"/>
<reference evidence="2 3" key="1">
    <citation type="submission" date="2015-11" db="EMBL/GenBank/DDBJ databases">
        <title>Expanding the genomic diversity of Burkholderia species for the development of highly accurate diagnostics.</title>
        <authorList>
            <person name="Sahl J."/>
            <person name="Keim P."/>
            <person name="Wagner D."/>
        </authorList>
    </citation>
    <scope>NUCLEOTIDE SEQUENCE [LARGE SCALE GENOMIC DNA]</scope>
    <source>
        <strain evidence="2 3">MSMB2087WGS</strain>
    </source>
</reference>
<comment type="caution">
    <text evidence="2">The sequence shown here is derived from an EMBL/GenBank/DDBJ whole genome shotgun (WGS) entry which is preliminary data.</text>
</comment>
<dbReference type="RefSeq" id="WP_080429328.1">
    <property type="nucleotide sequence ID" value="NZ_LPHD01000049.1"/>
</dbReference>
<proteinExistence type="predicted"/>
<dbReference type="Gene3D" id="2.70.70.10">
    <property type="entry name" value="Glucose Permease (Domain IIA)"/>
    <property type="match status" value="1"/>
</dbReference>
<dbReference type="Pfam" id="PF01551">
    <property type="entry name" value="Peptidase_M23"/>
    <property type="match status" value="1"/>
</dbReference>
<evidence type="ECO:0000313" key="2">
    <source>
        <dbReference type="EMBL" id="KWA84245.1"/>
    </source>
</evidence>
<evidence type="ECO:0000259" key="1">
    <source>
        <dbReference type="Pfam" id="PF01551"/>
    </source>
</evidence>